<keyword evidence="2" id="KW-0539">Nucleus</keyword>
<evidence type="ECO:0000256" key="2">
    <source>
        <dbReference type="ARBA" id="ARBA00023242"/>
    </source>
</evidence>
<feature type="compositionally biased region" description="Acidic residues" evidence="3">
    <location>
        <begin position="10"/>
        <end position="23"/>
    </location>
</feature>
<name>V8N8B3_OPHHA</name>
<organism evidence="5 6">
    <name type="scientific">Ophiophagus hannah</name>
    <name type="common">King cobra</name>
    <name type="synonym">Naja hannah</name>
    <dbReference type="NCBI Taxonomy" id="8665"/>
    <lineage>
        <taxon>Eukaryota</taxon>
        <taxon>Metazoa</taxon>
        <taxon>Chordata</taxon>
        <taxon>Craniata</taxon>
        <taxon>Vertebrata</taxon>
        <taxon>Euteleostomi</taxon>
        <taxon>Lepidosauria</taxon>
        <taxon>Squamata</taxon>
        <taxon>Bifurcata</taxon>
        <taxon>Unidentata</taxon>
        <taxon>Episquamata</taxon>
        <taxon>Toxicofera</taxon>
        <taxon>Serpentes</taxon>
        <taxon>Colubroidea</taxon>
        <taxon>Elapidae</taxon>
        <taxon>Elapinae</taxon>
        <taxon>Ophiophagus</taxon>
    </lineage>
</organism>
<evidence type="ECO:0000256" key="1">
    <source>
        <dbReference type="ARBA" id="ARBA00004123"/>
    </source>
</evidence>
<dbReference type="PROSITE" id="PS50106">
    <property type="entry name" value="PDZ"/>
    <property type="match status" value="1"/>
</dbReference>
<proteinExistence type="predicted"/>
<feature type="region of interest" description="Disordered" evidence="3">
    <location>
        <begin position="1"/>
        <end position="40"/>
    </location>
</feature>
<evidence type="ECO:0000259" key="4">
    <source>
        <dbReference type="PROSITE" id="PS50106"/>
    </source>
</evidence>
<dbReference type="GO" id="GO:0043484">
    <property type="term" value="P:regulation of RNA splicing"/>
    <property type="evidence" value="ECO:0007669"/>
    <property type="project" value="TreeGrafter"/>
</dbReference>
<dbReference type="Proteomes" id="UP000018936">
    <property type="component" value="Unassembled WGS sequence"/>
</dbReference>
<dbReference type="Gene3D" id="2.30.42.10">
    <property type="match status" value="1"/>
</dbReference>
<evidence type="ECO:0000313" key="6">
    <source>
        <dbReference type="Proteomes" id="UP000018936"/>
    </source>
</evidence>
<feature type="non-terminal residue" evidence="5">
    <location>
        <position position="1"/>
    </location>
</feature>
<dbReference type="InterPro" id="IPR001478">
    <property type="entry name" value="PDZ"/>
</dbReference>
<sequence>SGRQLRPEDTEADGEADAEDDSISEVTTESIRPRPQGSSPVYEYCIEDEYFNKKLQQDIENRQRRDSTFKMSDSQESMEVTLQTEVESGASGFSVAGGGAEGIFVKQVLKESPASNLFSLKEGDQLLSATIFFDNIKYEDALKILQYSEPYKVQFNLKRKLLGKDELEAIHSATQSKKEKLSQGMDTMEISEKTISEEDRTNLIVKQRVGRQKRTKKDRLSWPKFQSIKGKKILGHRRSRSTSDAYEHGIPDVSPTSTDTESQFQPEEIHGKIKKQSQKKLKFPTIGFKMHKKQEPYEINPFKEYENDTTVELSEIMTREYTSLDIDKKPKEKEPKRGVSETVFPLPQHTRKYPDVELTITKSKEKKLKSNLEFTKQEPTVATTQMKTAVIQTKDIADSQIKVSQNIPKMRKKKQKDSKVQIETQYQKEEKGKEQNIASKYALPQIESPKVEVDIKIPKMDFSLPKADHKATKPELKMEEITADINISELDI</sequence>
<dbReference type="SMART" id="SM00228">
    <property type="entry name" value="PDZ"/>
    <property type="match status" value="1"/>
</dbReference>
<dbReference type="GO" id="GO:0032287">
    <property type="term" value="P:peripheral nervous system myelin maintenance"/>
    <property type="evidence" value="ECO:0007669"/>
    <property type="project" value="TreeGrafter"/>
</dbReference>
<dbReference type="GO" id="GO:0005737">
    <property type="term" value="C:cytoplasm"/>
    <property type="evidence" value="ECO:0007669"/>
    <property type="project" value="TreeGrafter"/>
</dbReference>
<evidence type="ECO:0000313" key="5">
    <source>
        <dbReference type="EMBL" id="ETE57807.1"/>
    </source>
</evidence>
<comment type="caution">
    <text evidence="5">The sequence shown here is derived from an EMBL/GenBank/DDBJ whole genome shotgun (WGS) entry which is preliminary data.</text>
</comment>
<dbReference type="EMBL" id="AZIM01007709">
    <property type="protein sequence ID" value="ETE57807.1"/>
    <property type="molecule type" value="Genomic_DNA"/>
</dbReference>
<evidence type="ECO:0000256" key="3">
    <source>
        <dbReference type="SAM" id="MobiDB-lite"/>
    </source>
</evidence>
<dbReference type="InterPro" id="IPR036034">
    <property type="entry name" value="PDZ_sf"/>
</dbReference>
<gene>
    <name evidence="5" type="primary">AHNAK2</name>
    <name evidence="5" type="ORF">L345_16475</name>
</gene>
<comment type="subcellular location">
    <subcellularLocation>
        <location evidence="1">Nucleus</location>
    </subcellularLocation>
</comment>
<dbReference type="GO" id="GO:0005634">
    <property type="term" value="C:nucleus"/>
    <property type="evidence" value="ECO:0007669"/>
    <property type="project" value="UniProtKB-SubCell"/>
</dbReference>
<dbReference type="OrthoDB" id="447516at2759"/>
<protein>
    <submittedName>
        <fullName evidence="5">Protein AHNAK2</fullName>
    </submittedName>
</protein>
<dbReference type="PANTHER" id="PTHR23348:SF42">
    <property type="entry name" value="PERIAXIN"/>
    <property type="match status" value="1"/>
</dbReference>
<feature type="domain" description="PDZ" evidence="4">
    <location>
        <begin position="79"/>
        <end position="146"/>
    </location>
</feature>
<dbReference type="FunFam" id="2.30.42.10:FF:000225">
    <property type="entry name" value="AHNAK2 isoform 1"/>
    <property type="match status" value="1"/>
</dbReference>
<dbReference type="Pfam" id="PF00595">
    <property type="entry name" value="PDZ"/>
    <property type="match status" value="1"/>
</dbReference>
<dbReference type="AlphaFoldDB" id="V8N8B3"/>
<keyword evidence="6" id="KW-1185">Reference proteome</keyword>
<feature type="non-terminal residue" evidence="5">
    <location>
        <position position="492"/>
    </location>
</feature>
<dbReference type="PANTHER" id="PTHR23348">
    <property type="entry name" value="PERIAXIN/AHNAK"/>
    <property type="match status" value="1"/>
</dbReference>
<accession>V8N8B3</accession>
<dbReference type="SUPFAM" id="SSF50156">
    <property type="entry name" value="PDZ domain-like"/>
    <property type="match status" value="1"/>
</dbReference>
<reference evidence="5 6" key="1">
    <citation type="journal article" date="2013" name="Proc. Natl. Acad. Sci. U.S.A.">
        <title>The king cobra genome reveals dynamic gene evolution and adaptation in the snake venom system.</title>
        <authorList>
            <person name="Vonk F.J."/>
            <person name="Casewell N.R."/>
            <person name="Henkel C.V."/>
            <person name="Heimberg A.M."/>
            <person name="Jansen H.J."/>
            <person name="McCleary R.J."/>
            <person name="Kerkkamp H.M."/>
            <person name="Vos R.A."/>
            <person name="Guerreiro I."/>
            <person name="Calvete J.J."/>
            <person name="Wuster W."/>
            <person name="Woods A.E."/>
            <person name="Logan J.M."/>
            <person name="Harrison R.A."/>
            <person name="Castoe T.A."/>
            <person name="de Koning A.P."/>
            <person name="Pollock D.D."/>
            <person name="Yandell M."/>
            <person name="Calderon D."/>
            <person name="Renjifo C."/>
            <person name="Currier R.B."/>
            <person name="Salgado D."/>
            <person name="Pla D."/>
            <person name="Sanz L."/>
            <person name="Hyder A.S."/>
            <person name="Ribeiro J.M."/>
            <person name="Arntzen J.W."/>
            <person name="van den Thillart G.E."/>
            <person name="Boetzer M."/>
            <person name="Pirovano W."/>
            <person name="Dirks R.P."/>
            <person name="Spaink H.P."/>
            <person name="Duboule D."/>
            <person name="McGlinn E."/>
            <person name="Kini R.M."/>
            <person name="Richardson M.K."/>
        </authorList>
    </citation>
    <scope>NUCLEOTIDE SEQUENCE</scope>
    <source>
        <tissue evidence="5">Blood</tissue>
    </source>
</reference>
<feature type="region of interest" description="Disordered" evidence="3">
    <location>
        <begin position="233"/>
        <end position="261"/>
    </location>
</feature>
<dbReference type="InterPro" id="IPR052082">
    <property type="entry name" value="Myelin_sheath_structural"/>
</dbReference>